<dbReference type="GO" id="GO:0006183">
    <property type="term" value="P:GTP biosynthetic process"/>
    <property type="evidence" value="ECO:0007669"/>
    <property type="project" value="InterPro"/>
</dbReference>
<dbReference type="PANTHER" id="PTHR46161">
    <property type="entry name" value="NUCLEOSIDE DIPHOSPHATE KINASE"/>
    <property type="match status" value="1"/>
</dbReference>
<protein>
    <recommendedName>
        <fullName evidence="2 13">Nucleoside diphosphate kinase</fullName>
        <ecNumber evidence="13">2.7.4.6</ecNumber>
    </recommendedName>
</protein>
<feature type="domain" description="Nucleoside diphosphate kinase-like" evidence="14">
    <location>
        <begin position="12"/>
        <end position="154"/>
    </location>
</feature>
<evidence type="ECO:0000256" key="6">
    <source>
        <dbReference type="ARBA" id="ARBA00022741"/>
    </source>
</evidence>
<gene>
    <name evidence="15" type="ORF">BDZ90DRAFT_10278</name>
</gene>
<evidence type="ECO:0000256" key="10">
    <source>
        <dbReference type="ARBA" id="ARBA00023080"/>
    </source>
</evidence>
<comment type="caution">
    <text evidence="11">Lacks conserved residue(s) required for the propagation of feature annotation.</text>
</comment>
<dbReference type="PROSITE" id="PS51374">
    <property type="entry name" value="NDPK_LIKE"/>
    <property type="match status" value="1"/>
</dbReference>
<comment type="similarity">
    <text evidence="1 11 12">Belongs to the NDK family.</text>
</comment>
<keyword evidence="8 13" id="KW-0067">ATP-binding</keyword>
<name>A0A316V2A6_9BASI</name>
<dbReference type="Proteomes" id="UP000245884">
    <property type="component" value="Unassembled WGS sequence"/>
</dbReference>
<evidence type="ECO:0000256" key="7">
    <source>
        <dbReference type="ARBA" id="ARBA00022777"/>
    </source>
</evidence>
<evidence type="ECO:0000259" key="14">
    <source>
        <dbReference type="SMART" id="SM00562"/>
    </source>
</evidence>
<dbReference type="InterPro" id="IPR023005">
    <property type="entry name" value="Nucleoside_diP_kinase_AS"/>
</dbReference>
<dbReference type="GO" id="GO:0005524">
    <property type="term" value="F:ATP binding"/>
    <property type="evidence" value="ECO:0007669"/>
    <property type="project" value="UniProtKB-KW"/>
</dbReference>
<dbReference type="GO" id="GO:0006228">
    <property type="term" value="P:UTP biosynthetic process"/>
    <property type="evidence" value="ECO:0007669"/>
    <property type="project" value="InterPro"/>
</dbReference>
<keyword evidence="9" id="KW-0460">Magnesium</keyword>
<reference evidence="15 16" key="1">
    <citation type="journal article" date="2018" name="Mol. Biol. Evol.">
        <title>Broad Genomic Sampling Reveals a Smut Pathogenic Ancestry of the Fungal Clade Ustilaginomycotina.</title>
        <authorList>
            <person name="Kijpornyongpan T."/>
            <person name="Mondo S.J."/>
            <person name="Barry K."/>
            <person name="Sandor L."/>
            <person name="Lee J."/>
            <person name="Lipzen A."/>
            <person name="Pangilinan J."/>
            <person name="LaButti K."/>
            <person name="Hainaut M."/>
            <person name="Henrissat B."/>
            <person name="Grigoriev I.V."/>
            <person name="Spatafora J.W."/>
            <person name="Aime M.C."/>
        </authorList>
    </citation>
    <scope>NUCLEOTIDE SEQUENCE [LARGE SCALE GENOMIC DNA]</scope>
    <source>
        <strain evidence="15 16">MCA 5214</strain>
    </source>
</reference>
<dbReference type="SMART" id="SM00562">
    <property type="entry name" value="NDK"/>
    <property type="match status" value="1"/>
</dbReference>
<dbReference type="STRING" id="1569628.A0A316V2A6"/>
<sequence>MAAHKQCAKPGLEVTLALLKPSTCSYQPDVSAILRHIKANDLDIVRTAKLYWTTQEAVQFYEEHQGRFYFPRLVAGMTSGPSMALALAGHDAIARWRALLGPTKVYRGRWEEPHPVGLRALYGRSDTLNGFHGSDAPATAKRELSLVFEGWNVDWWLEQETKRRQALQ</sequence>
<dbReference type="InterPro" id="IPR001564">
    <property type="entry name" value="Nucleoside_diP_kinase"/>
</dbReference>
<keyword evidence="16" id="KW-1185">Reference proteome</keyword>
<evidence type="ECO:0000256" key="5">
    <source>
        <dbReference type="ARBA" id="ARBA00022723"/>
    </source>
</evidence>
<dbReference type="EC" id="2.7.4.6" evidence="13"/>
<evidence type="ECO:0000256" key="3">
    <source>
        <dbReference type="ARBA" id="ARBA00022490"/>
    </source>
</evidence>
<evidence type="ECO:0000313" key="16">
    <source>
        <dbReference type="Proteomes" id="UP000245884"/>
    </source>
</evidence>
<evidence type="ECO:0000256" key="4">
    <source>
        <dbReference type="ARBA" id="ARBA00022679"/>
    </source>
</evidence>
<keyword evidence="7 13" id="KW-0418">Kinase</keyword>
<evidence type="ECO:0000256" key="9">
    <source>
        <dbReference type="ARBA" id="ARBA00022842"/>
    </source>
</evidence>
<evidence type="ECO:0000256" key="2">
    <source>
        <dbReference type="ARBA" id="ARBA00017632"/>
    </source>
</evidence>
<keyword evidence="6 13" id="KW-0547">Nucleotide-binding</keyword>
<evidence type="ECO:0000256" key="8">
    <source>
        <dbReference type="ARBA" id="ARBA00022840"/>
    </source>
</evidence>
<comment type="catalytic activity">
    <reaction evidence="13">
        <text>a 2'-deoxyribonucleoside 5'-diphosphate + ATP = a 2'-deoxyribonucleoside 5'-triphosphate + ADP</text>
        <dbReference type="Rhea" id="RHEA:44640"/>
        <dbReference type="ChEBI" id="CHEBI:30616"/>
        <dbReference type="ChEBI" id="CHEBI:61560"/>
        <dbReference type="ChEBI" id="CHEBI:73316"/>
        <dbReference type="ChEBI" id="CHEBI:456216"/>
        <dbReference type="EC" id="2.7.4.6"/>
    </reaction>
</comment>
<dbReference type="OrthoDB" id="2162449at2759"/>
<dbReference type="PRINTS" id="PR01243">
    <property type="entry name" value="NUCDPKINASE"/>
</dbReference>
<evidence type="ECO:0000256" key="12">
    <source>
        <dbReference type="RuleBase" id="RU004011"/>
    </source>
</evidence>
<dbReference type="AlphaFoldDB" id="A0A316V2A6"/>
<dbReference type="GO" id="GO:0004550">
    <property type="term" value="F:nucleoside diphosphate kinase activity"/>
    <property type="evidence" value="ECO:0007669"/>
    <property type="project" value="UniProtKB-EC"/>
</dbReference>
<evidence type="ECO:0000256" key="1">
    <source>
        <dbReference type="ARBA" id="ARBA00008142"/>
    </source>
</evidence>
<dbReference type="GO" id="GO:0046872">
    <property type="term" value="F:metal ion binding"/>
    <property type="evidence" value="ECO:0007669"/>
    <property type="project" value="UniProtKB-KW"/>
</dbReference>
<dbReference type="InterPro" id="IPR036850">
    <property type="entry name" value="NDK-like_dom_sf"/>
</dbReference>
<dbReference type="SUPFAM" id="SSF54919">
    <property type="entry name" value="Nucleoside diphosphate kinase, NDK"/>
    <property type="match status" value="1"/>
</dbReference>
<accession>A0A316V2A6</accession>
<dbReference type="Gene3D" id="3.30.70.141">
    <property type="entry name" value="Nucleoside diphosphate kinase-like domain"/>
    <property type="match status" value="1"/>
</dbReference>
<keyword evidence="5" id="KW-0479">Metal-binding</keyword>
<keyword evidence="10" id="KW-0546">Nucleotide metabolism</keyword>
<evidence type="ECO:0000256" key="11">
    <source>
        <dbReference type="PROSITE-ProRule" id="PRU00706"/>
    </source>
</evidence>
<evidence type="ECO:0000313" key="15">
    <source>
        <dbReference type="EMBL" id="PWN30313.1"/>
    </source>
</evidence>
<dbReference type="RefSeq" id="XP_025364925.1">
    <property type="nucleotide sequence ID" value="XM_025503163.1"/>
</dbReference>
<proteinExistence type="inferred from homology"/>
<dbReference type="GeneID" id="37024986"/>
<dbReference type="PANTHER" id="PTHR46161:SF3">
    <property type="entry name" value="NUCLEOSIDE DIPHOSPHATE KINASE DDB_G0292928-RELATED"/>
    <property type="match status" value="1"/>
</dbReference>
<organism evidence="15 16">
    <name type="scientific">Jaminaea rosea</name>
    <dbReference type="NCBI Taxonomy" id="1569628"/>
    <lineage>
        <taxon>Eukaryota</taxon>
        <taxon>Fungi</taxon>
        <taxon>Dikarya</taxon>
        <taxon>Basidiomycota</taxon>
        <taxon>Ustilaginomycotina</taxon>
        <taxon>Exobasidiomycetes</taxon>
        <taxon>Microstromatales</taxon>
        <taxon>Microstromatales incertae sedis</taxon>
        <taxon>Jaminaea</taxon>
    </lineage>
</organism>
<dbReference type="GO" id="GO:0006241">
    <property type="term" value="P:CTP biosynthetic process"/>
    <property type="evidence" value="ECO:0007669"/>
    <property type="project" value="InterPro"/>
</dbReference>
<dbReference type="InterPro" id="IPR034907">
    <property type="entry name" value="NDK-like_dom"/>
</dbReference>
<keyword evidence="3" id="KW-0963">Cytoplasm</keyword>
<keyword evidence="4 13" id="KW-0808">Transferase</keyword>
<dbReference type="EMBL" id="KZ819662">
    <property type="protein sequence ID" value="PWN30313.1"/>
    <property type="molecule type" value="Genomic_DNA"/>
</dbReference>
<evidence type="ECO:0000256" key="13">
    <source>
        <dbReference type="RuleBase" id="RU004013"/>
    </source>
</evidence>
<dbReference type="PROSITE" id="PS00469">
    <property type="entry name" value="NDPK"/>
    <property type="match status" value="1"/>
</dbReference>
<dbReference type="Pfam" id="PF00334">
    <property type="entry name" value="NDK"/>
    <property type="match status" value="1"/>
</dbReference>